<keyword evidence="1" id="KW-0614">Plasmid</keyword>
<name>A0A2R4MJ82_9HYPH</name>
<dbReference type="Proteomes" id="UP000258927">
    <property type="component" value="Plasmid pHL2708X3"/>
</dbReference>
<geneLocation type="plasmid" evidence="2">
    <name>phl2708x3</name>
</geneLocation>
<organism evidence="1 2">
    <name type="scientific">Maritalea myrionectae</name>
    <dbReference type="NCBI Taxonomy" id="454601"/>
    <lineage>
        <taxon>Bacteria</taxon>
        <taxon>Pseudomonadati</taxon>
        <taxon>Pseudomonadota</taxon>
        <taxon>Alphaproteobacteria</taxon>
        <taxon>Hyphomicrobiales</taxon>
        <taxon>Devosiaceae</taxon>
        <taxon>Maritalea</taxon>
    </lineage>
</organism>
<protein>
    <submittedName>
        <fullName evidence="1">Uncharacterized protein</fullName>
    </submittedName>
</protein>
<reference evidence="1 2" key="1">
    <citation type="submission" date="2017-05" db="EMBL/GenBank/DDBJ databases">
        <title>Genome Analysis of Maritalea myrionectae HL2708#5.</title>
        <authorList>
            <consortium name="Cotde Inc.-PKNU"/>
            <person name="Jang D."/>
            <person name="Oh H.-M."/>
        </authorList>
    </citation>
    <scope>NUCLEOTIDE SEQUENCE [LARGE SCALE GENOMIC DNA]</scope>
    <source>
        <strain evidence="1 2">HL2708#5</strain>
        <plasmid evidence="2">phl2708x3</plasmid>
    </source>
</reference>
<proteinExistence type="predicted"/>
<gene>
    <name evidence="1" type="ORF">MXMO3_03534</name>
</gene>
<evidence type="ECO:0000313" key="2">
    <source>
        <dbReference type="Proteomes" id="UP000258927"/>
    </source>
</evidence>
<sequence>MRLTRDRDGFQINATDLGWLLNVPPEQVQRLMRENKITSMCETGVGPDTDRHRVTFRHGLALVQLTIDESGEVLSHEWAIADSERKAHR</sequence>
<dbReference type="EMBL" id="CP021331">
    <property type="protein sequence ID" value="AVX06037.1"/>
    <property type="molecule type" value="Genomic_DNA"/>
</dbReference>
<keyword evidence="2" id="KW-1185">Reference proteome</keyword>
<dbReference type="InterPro" id="IPR045389">
    <property type="entry name" value="DUF6522"/>
</dbReference>
<dbReference type="KEGG" id="mmyr:MXMO3_03534"/>
<evidence type="ECO:0000313" key="1">
    <source>
        <dbReference type="EMBL" id="AVX06037.1"/>
    </source>
</evidence>
<dbReference type="AlphaFoldDB" id="A0A2R4MJ82"/>
<accession>A0A2R4MJ82</accession>
<dbReference type="Pfam" id="PF20132">
    <property type="entry name" value="DUF6522"/>
    <property type="match status" value="1"/>
</dbReference>
<dbReference type="RefSeq" id="WP_117396986.1">
    <property type="nucleotide sequence ID" value="NZ_CP021331.1"/>
</dbReference>